<dbReference type="STRING" id="1454201.NMS_2437"/>
<feature type="compositionally biased region" description="Polar residues" evidence="1">
    <location>
        <begin position="395"/>
        <end position="404"/>
    </location>
</feature>
<keyword evidence="4" id="KW-1185">Reference proteome</keyword>
<evidence type="ECO:0000313" key="3">
    <source>
        <dbReference type="EMBL" id="BAO56446.1"/>
    </source>
</evidence>
<evidence type="ECO:0000256" key="2">
    <source>
        <dbReference type="SAM" id="SignalP"/>
    </source>
</evidence>
<sequence>MKKLSTLLAVLFLGFGIAHAEKVESDDRYRGYTDNFIFVEDGIEFAVFPDGQFDFNYLNNGPQLNGYVDLGNVNISFNTGFDYDPYVQYDQYGAVIQIENTPIYYDSYGRVIQAGDVFINYRNGYVNRIGNLYVRYSRPGIILNYTGYINVFNRHYVYQPWHRYYAAPFVDRVVVYSTPYRAYYNPIRFSYNYHRTYWNTPTYYNGCFASNRARRSFYRPYDHVVYNDYERGRRNSRGRVESIGRRTENYRKEIATGRNSISRSNNNRSNGRLVSNTRSSESRGYSNNKNNASGIAGRSTDMRNSRQNDSRSNGRSDSAISGRNSNQRGIATNNRNSSANQRSSRSTGGAVAQSRKAQTSDRNENANRSYGNTRSNSGRSVGSQREATPRKEQSSNRTSRARTSPQRSQREQAAPQRAQSQQSAPQRSQRQQSTRQQQRTSRPAAQKSAPSRRSESSSRSRSSSSRSSGRSNDRGRG</sequence>
<evidence type="ECO:0000256" key="1">
    <source>
        <dbReference type="SAM" id="MobiDB-lite"/>
    </source>
</evidence>
<evidence type="ECO:0008006" key="5">
    <source>
        <dbReference type="Google" id="ProtNLM"/>
    </source>
</evidence>
<dbReference type="Proteomes" id="UP000031760">
    <property type="component" value="Chromosome"/>
</dbReference>
<dbReference type="KEGG" id="nmf:NMS_2437"/>
<feature type="compositionally biased region" description="Polar residues" evidence="1">
    <location>
        <begin position="315"/>
        <end position="332"/>
    </location>
</feature>
<accession>W8W0J7</accession>
<feature type="region of interest" description="Disordered" evidence="1">
    <location>
        <begin position="251"/>
        <end position="477"/>
    </location>
</feature>
<feature type="compositionally biased region" description="Low complexity" evidence="1">
    <location>
        <begin position="333"/>
        <end position="346"/>
    </location>
</feature>
<dbReference type="HOGENOM" id="CLU_052951_0_0_10"/>
<dbReference type="RefSeq" id="WP_041496931.1">
    <property type="nucleotide sequence ID" value="NZ_AP014548.1"/>
</dbReference>
<feature type="signal peptide" evidence="2">
    <location>
        <begin position="1"/>
        <end position="20"/>
    </location>
</feature>
<dbReference type="AlphaFoldDB" id="W8W0J7"/>
<protein>
    <recommendedName>
        <fullName evidence="5">Sperm nuclear basic protein PL-I</fullName>
    </recommendedName>
</protein>
<feature type="compositionally biased region" description="Low complexity" evidence="1">
    <location>
        <begin position="258"/>
        <end position="276"/>
    </location>
</feature>
<feature type="compositionally biased region" description="Basic and acidic residues" evidence="1">
    <location>
        <begin position="300"/>
        <end position="314"/>
    </location>
</feature>
<evidence type="ECO:0000313" key="4">
    <source>
        <dbReference type="Proteomes" id="UP000031760"/>
    </source>
</evidence>
<feature type="chain" id="PRO_5004916186" description="Sperm nuclear basic protein PL-I" evidence="2">
    <location>
        <begin position="21"/>
        <end position="477"/>
    </location>
</feature>
<gene>
    <name evidence="3" type="ORF">NMS_2437</name>
</gene>
<feature type="compositionally biased region" description="Polar residues" evidence="1">
    <location>
        <begin position="277"/>
        <end position="293"/>
    </location>
</feature>
<keyword evidence="2" id="KW-0732">Signal</keyword>
<dbReference type="OrthoDB" id="750023at2"/>
<dbReference type="EMBL" id="AP014548">
    <property type="protein sequence ID" value="BAO56446.1"/>
    <property type="molecule type" value="Genomic_DNA"/>
</dbReference>
<feature type="compositionally biased region" description="Low complexity" evidence="1">
    <location>
        <begin position="405"/>
        <end position="446"/>
    </location>
</feature>
<feature type="compositionally biased region" description="Polar residues" evidence="1">
    <location>
        <begin position="366"/>
        <end position="386"/>
    </location>
</feature>
<reference evidence="3 4" key="1">
    <citation type="journal article" date="2014" name="Proc. Natl. Acad. Sci. U.S.A.">
        <title>Functional characterization of flavobacteria rhodopsins reveals a unique class of light-driven chloride pump in bacteria.</title>
        <authorList>
            <person name="Yoshizawa S."/>
            <person name="Kumagai Y."/>
            <person name="Kim H."/>
            <person name="Ogura Y."/>
            <person name="Hayashi T."/>
            <person name="Iwasaki W."/>
            <person name="DeLong E.F."/>
            <person name="Kogure K."/>
        </authorList>
    </citation>
    <scope>NUCLEOTIDE SEQUENCE [LARGE SCALE GENOMIC DNA]</scope>
    <source>
        <strain evidence="3 4">S1-08</strain>
    </source>
</reference>
<organism evidence="3 4">
    <name type="scientific">Nonlabens marinus S1-08</name>
    <dbReference type="NCBI Taxonomy" id="1454201"/>
    <lineage>
        <taxon>Bacteria</taxon>
        <taxon>Pseudomonadati</taxon>
        <taxon>Bacteroidota</taxon>
        <taxon>Flavobacteriia</taxon>
        <taxon>Flavobacteriales</taxon>
        <taxon>Flavobacteriaceae</taxon>
        <taxon>Nonlabens</taxon>
    </lineage>
</organism>
<name>W8W0J7_9FLAO</name>
<feature type="compositionally biased region" description="Low complexity" evidence="1">
    <location>
        <begin position="459"/>
        <end position="470"/>
    </location>
</feature>
<proteinExistence type="predicted"/>